<name>A0AAD7JFM7_9AGAR</name>
<keyword evidence="4" id="KW-1185">Reference proteome</keyword>
<feature type="region of interest" description="Disordered" evidence="1">
    <location>
        <begin position="101"/>
        <end position="120"/>
    </location>
</feature>
<evidence type="ECO:0000313" key="2">
    <source>
        <dbReference type="EMBL" id="KAJ7763955.1"/>
    </source>
</evidence>
<evidence type="ECO:0000313" key="4">
    <source>
        <dbReference type="Proteomes" id="UP001215280"/>
    </source>
</evidence>
<evidence type="ECO:0000256" key="1">
    <source>
        <dbReference type="SAM" id="MobiDB-lite"/>
    </source>
</evidence>
<reference evidence="3" key="1">
    <citation type="submission" date="2023-03" db="EMBL/GenBank/DDBJ databases">
        <title>Massive genome expansion in bonnet fungi (Mycena s.s.) driven by repeated elements and novel gene families across ecological guilds.</title>
        <authorList>
            <consortium name="Lawrence Berkeley National Laboratory"/>
            <person name="Harder C.B."/>
            <person name="Miyauchi S."/>
            <person name="Viragh M."/>
            <person name="Kuo A."/>
            <person name="Thoen E."/>
            <person name="Andreopoulos B."/>
            <person name="Lu D."/>
            <person name="Skrede I."/>
            <person name="Drula E."/>
            <person name="Henrissat B."/>
            <person name="Morin E."/>
            <person name="Kohler A."/>
            <person name="Barry K."/>
            <person name="LaButti K."/>
            <person name="Morin E."/>
            <person name="Salamov A."/>
            <person name="Lipzen A."/>
            <person name="Mereny Z."/>
            <person name="Hegedus B."/>
            <person name="Baldrian P."/>
            <person name="Stursova M."/>
            <person name="Weitz H."/>
            <person name="Taylor A."/>
            <person name="Grigoriev I.V."/>
            <person name="Nagy L.G."/>
            <person name="Martin F."/>
            <person name="Kauserud H."/>
        </authorList>
    </citation>
    <scope>NUCLEOTIDE SEQUENCE</scope>
    <source>
        <strain evidence="3">CBHHK188m</strain>
    </source>
</reference>
<evidence type="ECO:0000313" key="3">
    <source>
        <dbReference type="EMBL" id="KAJ7763957.1"/>
    </source>
</evidence>
<dbReference type="EMBL" id="JARJLG010000039">
    <property type="protein sequence ID" value="KAJ7763955.1"/>
    <property type="molecule type" value="Genomic_DNA"/>
</dbReference>
<dbReference type="EMBL" id="JARJLG010000039">
    <property type="protein sequence ID" value="KAJ7763957.1"/>
    <property type="molecule type" value="Genomic_DNA"/>
</dbReference>
<proteinExistence type="predicted"/>
<gene>
    <name evidence="2" type="ORF">DFH07DRAFT_770613</name>
    <name evidence="3" type="ORF">DFH07DRAFT_770615</name>
</gene>
<dbReference type="Proteomes" id="UP001215280">
    <property type="component" value="Unassembled WGS sequence"/>
</dbReference>
<dbReference type="AlphaFoldDB" id="A0AAD7JFM7"/>
<sequence length="120" mass="12917">MANPLRWPSKELIPAAVSGIGHTEIFSALPIGKRSAREFGGVISPSLRAISPWAAGQSLEVLINCAEDSGTRKRSDALSLGSSAVAEQHWIWGDRAENEALGPVRQRGGGTSKERKKLKW</sequence>
<protein>
    <submittedName>
        <fullName evidence="3">Uncharacterized protein</fullName>
    </submittedName>
</protein>
<organism evidence="3 4">
    <name type="scientific">Mycena maculata</name>
    <dbReference type="NCBI Taxonomy" id="230809"/>
    <lineage>
        <taxon>Eukaryota</taxon>
        <taxon>Fungi</taxon>
        <taxon>Dikarya</taxon>
        <taxon>Basidiomycota</taxon>
        <taxon>Agaricomycotina</taxon>
        <taxon>Agaricomycetes</taxon>
        <taxon>Agaricomycetidae</taxon>
        <taxon>Agaricales</taxon>
        <taxon>Marasmiineae</taxon>
        <taxon>Mycenaceae</taxon>
        <taxon>Mycena</taxon>
    </lineage>
</organism>
<accession>A0AAD7JFM7</accession>
<comment type="caution">
    <text evidence="3">The sequence shown here is derived from an EMBL/GenBank/DDBJ whole genome shotgun (WGS) entry which is preliminary data.</text>
</comment>